<proteinExistence type="predicted"/>
<sequence>MERRAVKIAIATAALMAIPLVGACSNDSADTAANTVTVSASVTQPSVQDSVGLTTLKPKVAWRDALATAKKEAGGEPTSIRLSHDNRLVYEIELVSGTQETSIDVDATSGTVFQRDVDHDGDMSEVIDLDGIIEPDRAIAAAVKASPGRIVEWTIERDKGRVVYDVEIRDGSRSVDVTVDAKTGQVIETDD</sequence>
<dbReference type="Proteomes" id="UP000063789">
    <property type="component" value="Chromosome"/>
</dbReference>
<dbReference type="KEGG" id="goq:ACH46_14670"/>
<reference evidence="3 4" key="2">
    <citation type="journal article" date="2017" name="Int. J. Syst. Evol. Microbiol.">
        <title>Gordonia phthalatica sp. nov., a di-n-butyl phthalate-degrading bacterium isolated from activated sludge.</title>
        <authorList>
            <person name="Jin D."/>
            <person name="Kong X."/>
            <person name="Jia M."/>
            <person name="Yu X."/>
            <person name="Wang X."/>
            <person name="Zhuang X."/>
            <person name="Deng Y."/>
            <person name="Bai Z."/>
        </authorList>
    </citation>
    <scope>NUCLEOTIDE SEQUENCE [LARGE SCALE GENOMIC DNA]</scope>
    <source>
        <strain evidence="3 4">QH-11</strain>
    </source>
</reference>
<reference evidence="4" key="1">
    <citation type="submission" date="2015-06" db="EMBL/GenBank/DDBJ databases">
        <title>Complete genome sequence and metabolic analysis of phthalate degradation pathway in Gordonia sp. QH-11.</title>
        <authorList>
            <person name="Jin D."/>
            <person name="Kong X."/>
            <person name="Bai Z."/>
        </authorList>
    </citation>
    <scope>NUCLEOTIDE SEQUENCE [LARGE SCALE GENOMIC DNA]</scope>
    <source>
        <strain evidence="4">QH-11</strain>
    </source>
</reference>
<dbReference type="EMBL" id="CP011853">
    <property type="protein sequence ID" value="ALG85488.1"/>
    <property type="molecule type" value="Genomic_DNA"/>
</dbReference>
<dbReference type="Gene3D" id="3.10.450.40">
    <property type="match status" value="2"/>
</dbReference>
<dbReference type="InterPro" id="IPR010916">
    <property type="entry name" value="TonB_box_CS"/>
</dbReference>
<feature type="domain" description="PepSY" evidence="2">
    <location>
        <begin position="133"/>
        <end position="189"/>
    </location>
</feature>
<protein>
    <recommendedName>
        <fullName evidence="2">PepSY domain-containing protein</fullName>
    </recommendedName>
</protein>
<keyword evidence="1" id="KW-0732">Signal</keyword>
<dbReference type="AlphaFoldDB" id="A0A0N9NCU2"/>
<evidence type="ECO:0000313" key="3">
    <source>
        <dbReference type="EMBL" id="ALG85488.1"/>
    </source>
</evidence>
<evidence type="ECO:0000313" key="4">
    <source>
        <dbReference type="Proteomes" id="UP000063789"/>
    </source>
</evidence>
<dbReference type="PROSITE" id="PS00430">
    <property type="entry name" value="TONB_DEPENDENT_REC_1"/>
    <property type="match status" value="1"/>
</dbReference>
<dbReference type="RefSeq" id="WP_062393575.1">
    <property type="nucleotide sequence ID" value="NZ_CP011853.1"/>
</dbReference>
<dbReference type="InterPro" id="IPR025711">
    <property type="entry name" value="PepSY"/>
</dbReference>
<dbReference type="Pfam" id="PF03413">
    <property type="entry name" value="PepSY"/>
    <property type="match status" value="2"/>
</dbReference>
<dbReference type="STRING" id="1136941.ACH46_14670"/>
<dbReference type="OrthoDB" id="4966533at2"/>
<evidence type="ECO:0000256" key="1">
    <source>
        <dbReference type="SAM" id="SignalP"/>
    </source>
</evidence>
<dbReference type="PATRIC" id="fig|1136941.3.peg.2996"/>
<dbReference type="PROSITE" id="PS51257">
    <property type="entry name" value="PROKAR_LIPOPROTEIN"/>
    <property type="match status" value="1"/>
</dbReference>
<feature type="signal peptide" evidence="1">
    <location>
        <begin position="1"/>
        <end position="23"/>
    </location>
</feature>
<gene>
    <name evidence="3" type="ORF">ACH46_14670</name>
</gene>
<feature type="domain" description="PepSY" evidence="2">
    <location>
        <begin position="64"/>
        <end position="112"/>
    </location>
</feature>
<name>A0A0N9NCU2_9ACTN</name>
<organism evidence="3 4">
    <name type="scientific">Gordonia phthalatica</name>
    <dbReference type="NCBI Taxonomy" id="1136941"/>
    <lineage>
        <taxon>Bacteria</taxon>
        <taxon>Bacillati</taxon>
        <taxon>Actinomycetota</taxon>
        <taxon>Actinomycetes</taxon>
        <taxon>Mycobacteriales</taxon>
        <taxon>Gordoniaceae</taxon>
        <taxon>Gordonia</taxon>
    </lineage>
</organism>
<keyword evidence="4" id="KW-1185">Reference proteome</keyword>
<feature type="chain" id="PRO_5038835660" description="PepSY domain-containing protein" evidence="1">
    <location>
        <begin position="24"/>
        <end position="191"/>
    </location>
</feature>
<evidence type="ECO:0000259" key="2">
    <source>
        <dbReference type="Pfam" id="PF03413"/>
    </source>
</evidence>
<accession>A0A0N9NCU2</accession>